<dbReference type="SUPFAM" id="SSF53474">
    <property type="entry name" value="alpha/beta-Hydrolases"/>
    <property type="match status" value="1"/>
</dbReference>
<dbReference type="PANTHER" id="PTHR10655:SF17">
    <property type="entry name" value="LYSOPHOSPHOLIPASE-LIKE PROTEIN 1"/>
    <property type="match status" value="1"/>
</dbReference>
<accession>A0A166HQH2</accession>
<dbReference type="EMBL" id="KV428010">
    <property type="protein sequence ID" value="KZT42972.1"/>
    <property type="molecule type" value="Genomic_DNA"/>
</dbReference>
<evidence type="ECO:0000313" key="12">
    <source>
        <dbReference type="Proteomes" id="UP000076798"/>
    </source>
</evidence>
<dbReference type="GO" id="GO:0008474">
    <property type="term" value="F:palmitoyl-(protein) hydrolase activity"/>
    <property type="evidence" value="ECO:0007669"/>
    <property type="project" value="UniProtKB-EC"/>
</dbReference>
<gene>
    <name evidence="11" type="ORF">SISSUDRAFT_979149</name>
</gene>
<keyword evidence="6" id="KW-0443">Lipid metabolism</keyword>
<sequence>MALQSLRFLSIAPIAQHTATVIFLHGLGDTGEGWKFMADMFAPKLPHVKWILPHAFNQPVTINFGMECPSWRVYDIQSLDKIDGPEDEKGMLVSSRQINQLITAEVDAGIKSDRIVLGGFSQGAAMSLLTGLTTERRLAGLVALSGYAPLRNKLKSMLSDHAKKLPIFMGHGTADPVVKFEIGQKSAQILTSEFGLKCASSTAEDMTGVIFNQYDGLQHSADPRELRALLEWMGKVIPA</sequence>
<dbReference type="STRING" id="1314776.A0A166HQH2"/>
<evidence type="ECO:0000256" key="2">
    <source>
        <dbReference type="ARBA" id="ARBA00012423"/>
    </source>
</evidence>
<keyword evidence="4" id="KW-0719">Serine esterase</keyword>
<organism evidence="11 12">
    <name type="scientific">Sistotremastrum suecicum HHB10207 ss-3</name>
    <dbReference type="NCBI Taxonomy" id="1314776"/>
    <lineage>
        <taxon>Eukaryota</taxon>
        <taxon>Fungi</taxon>
        <taxon>Dikarya</taxon>
        <taxon>Basidiomycota</taxon>
        <taxon>Agaricomycotina</taxon>
        <taxon>Agaricomycetes</taxon>
        <taxon>Sistotremastrales</taxon>
        <taxon>Sistotremastraceae</taxon>
        <taxon>Sistotremastrum</taxon>
    </lineage>
</organism>
<evidence type="ECO:0000256" key="1">
    <source>
        <dbReference type="ARBA" id="ARBA00006499"/>
    </source>
</evidence>
<dbReference type="Proteomes" id="UP000076798">
    <property type="component" value="Unassembled WGS sequence"/>
</dbReference>
<protein>
    <recommendedName>
        <fullName evidence="3">Acyl-protein thioesterase 1</fullName>
        <ecNumber evidence="2">3.1.2.22</ecNumber>
    </recommendedName>
    <alternativeName>
        <fullName evidence="8">Palmitoyl-protein hydrolase</fullName>
    </alternativeName>
</protein>
<evidence type="ECO:0000256" key="9">
    <source>
        <dbReference type="ARBA" id="ARBA00047337"/>
    </source>
</evidence>
<evidence type="ECO:0000256" key="7">
    <source>
        <dbReference type="ARBA" id="ARBA00029392"/>
    </source>
</evidence>
<keyword evidence="6" id="KW-0276">Fatty acid metabolism</keyword>
<dbReference type="OrthoDB" id="2418081at2759"/>
<evidence type="ECO:0000256" key="3">
    <source>
        <dbReference type="ARBA" id="ARBA00014923"/>
    </source>
</evidence>
<comment type="catalytic activity">
    <reaction evidence="9">
        <text>S-hexadecanoyl-L-cysteinyl-[protein] + H2O = L-cysteinyl-[protein] + hexadecanoate + H(+)</text>
        <dbReference type="Rhea" id="RHEA:19233"/>
        <dbReference type="Rhea" id="RHEA-COMP:10131"/>
        <dbReference type="Rhea" id="RHEA-COMP:11032"/>
        <dbReference type="ChEBI" id="CHEBI:7896"/>
        <dbReference type="ChEBI" id="CHEBI:15377"/>
        <dbReference type="ChEBI" id="CHEBI:15378"/>
        <dbReference type="ChEBI" id="CHEBI:29950"/>
        <dbReference type="ChEBI" id="CHEBI:74151"/>
        <dbReference type="EC" id="3.1.2.22"/>
    </reaction>
</comment>
<comment type="function">
    <text evidence="7">Hydrolyzes fatty acids from S-acylated cysteine residues in proteins with a strong preference for palmitoylated G-alpha proteins over other acyl substrates. Mediates the deacylation of G-alpha proteins such as GPA1 in vivo, but has weak or no activity toward palmitoylated Ras proteins. Has weak lysophospholipase activity in vitro; however such activity may not exist in vivo.</text>
</comment>
<evidence type="ECO:0000256" key="6">
    <source>
        <dbReference type="ARBA" id="ARBA00022832"/>
    </source>
</evidence>
<dbReference type="GO" id="GO:0006631">
    <property type="term" value="P:fatty acid metabolic process"/>
    <property type="evidence" value="ECO:0007669"/>
    <property type="project" value="UniProtKB-KW"/>
</dbReference>
<dbReference type="GO" id="GO:0052689">
    <property type="term" value="F:carboxylic ester hydrolase activity"/>
    <property type="evidence" value="ECO:0007669"/>
    <property type="project" value="UniProtKB-KW"/>
</dbReference>
<dbReference type="AlphaFoldDB" id="A0A166HQH2"/>
<name>A0A166HQH2_9AGAM</name>
<dbReference type="InterPro" id="IPR029058">
    <property type="entry name" value="AB_hydrolase_fold"/>
</dbReference>
<dbReference type="InterPro" id="IPR050565">
    <property type="entry name" value="LYPA1-2/EST-like"/>
</dbReference>
<evidence type="ECO:0000256" key="5">
    <source>
        <dbReference type="ARBA" id="ARBA00022801"/>
    </source>
</evidence>
<feature type="domain" description="Phospholipase/carboxylesterase/thioesterase" evidence="10">
    <location>
        <begin position="12"/>
        <end position="235"/>
    </location>
</feature>
<comment type="similarity">
    <text evidence="1">Belongs to the AB hydrolase superfamily. AB hydrolase 2 family.</text>
</comment>
<proteinExistence type="inferred from homology"/>
<dbReference type="InterPro" id="IPR003140">
    <property type="entry name" value="PLipase/COase/thioEstase"/>
</dbReference>
<dbReference type="GO" id="GO:0005737">
    <property type="term" value="C:cytoplasm"/>
    <property type="evidence" value="ECO:0007669"/>
    <property type="project" value="TreeGrafter"/>
</dbReference>
<keyword evidence="12" id="KW-1185">Reference proteome</keyword>
<evidence type="ECO:0000256" key="8">
    <source>
        <dbReference type="ARBA" id="ARBA00031195"/>
    </source>
</evidence>
<dbReference type="Gene3D" id="3.40.50.1820">
    <property type="entry name" value="alpha/beta hydrolase"/>
    <property type="match status" value="1"/>
</dbReference>
<dbReference type="PANTHER" id="PTHR10655">
    <property type="entry name" value="LYSOPHOSPHOLIPASE-RELATED"/>
    <property type="match status" value="1"/>
</dbReference>
<keyword evidence="5" id="KW-0378">Hydrolase</keyword>
<dbReference type="EC" id="3.1.2.22" evidence="2"/>
<dbReference type="Pfam" id="PF02230">
    <property type="entry name" value="Abhydrolase_2"/>
    <property type="match status" value="1"/>
</dbReference>
<evidence type="ECO:0000313" key="11">
    <source>
        <dbReference type="EMBL" id="KZT42972.1"/>
    </source>
</evidence>
<reference evidence="11 12" key="1">
    <citation type="journal article" date="2016" name="Mol. Biol. Evol.">
        <title>Comparative Genomics of Early-Diverging Mushroom-Forming Fungi Provides Insights into the Origins of Lignocellulose Decay Capabilities.</title>
        <authorList>
            <person name="Nagy L.G."/>
            <person name="Riley R."/>
            <person name="Tritt A."/>
            <person name="Adam C."/>
            <person name="Daum C."/>
            <person name="Floudas D."/>
            <person name="Sun H."/>
            <person name="Yadav J.S."/>
            <person name="Pangilinan J."/>
            <person name="Larsson K.H."/>
            <person name="Matsuura K."/>
            <person name="Barry K."/>
            <person name="Labutti K."/>
            <person name="Kuo R."/>
            <person name="Ohm R.A."/>
            <person name="Bhattacharya S.S."/>
            <person name="Shirouzu T."/>
            <person name="Yoshinaga Y."/>
            <person name="Martin F.M."/>
            <person name="Grigoriev I.V."/>
            <person name="Hibbett D.S."/>
        </authorList>
    </citation>
    <scope>NUCLEOTIDE SEQUENCE [LARGE SCALE GENOMIC DNA]</scope>
    <source>
        <strain evidence="11 12">HHB10207 ss-3</strain>
    </source>
</reference>
<evidence type="ECO:0000256" key="4">
    <source>
        <dbReference type="ARBA" id="ARBA00022487"/>
    </source>
</evidence>
<evidence type="ECO:0000259" key="10">
    <source>
        <dbReference type="Pfam" id="PF02230"/>
    </source>
</evidence>